<feature type="transmembrane region" description="Helical" evidence="7">
    <location>
        <begin position="619"/>
        <end position="641"/>
    </location>
</feature>
<feature type="transmembrane region" description="Helical" evidence="7">
    <location>
        <begin position="573"/>
        <end position="599"/>
    </location>
</feature>
<keyword evidence="2" id="KW-1003">Cell membrane</keyword>
<feature type="domain" description="ABC3 transporter permease C-terminal" evidence="8">
    <location>
        <begin position="127"/>
        <end position="239"/>
    </location>
</feature>
<feature type="transmembrane region" description="Helical" evidence="7">
    <location>
        <begin position="352"/>
        <end position="370"/>
    </location>
</feature>
<evidence type="ECO:0000259" key="8">
    <source>
        <dbReference type="Pfam" id="PF02687"/>
    </source>
</evidence>
<feature type="transmembrane region" description="Helical" evidence="7">
    <location>
        <begin position="20"/>
        <end position="41"/>
    </location>
</feature>
<evidence type="ECO:0000256" key="7">
    <source>
        <dbReference type="SAM" id="Phobius"/>
    </source>
</evidence>
<evidence type="ECO:0000256" key="6">
    <source>
        <dbReference type="ARBA" id="ARBA00038076"/>
    </source>
</evidence>
<dbReference type="PANTHER" id="PTHR30572">
    <property type="entry name" value="MEMBRANE COMPONENT OF TRANSPORTER-RELATED"/>
    <property type="match status" value="1"/>
</dbReference>
<feature type="transmembrane region" description="Helical" evidence="7">
    <location>
        <begin position="293"/>
        <end position="315"/>
    </location>
</feature>
<name>A0A1H3C8S4_9PROT</name>
<evidence type="ECO:0000256" key="5">
    <source>
        <dbReference type="ARBA" id="ARBA00023136"/>
    </source>
</evidence>
<feature type="transmembrane region" description="Helical" evidence="7">
    <location>
        <begin position="267"/>
        <end position="287"/>
    </location>
</feature>
<reference evidence="9 10" key="1">
    <citation type="submission" date="2016-10" db="EMBL/GenBank/DDBJ databases">
        <authorList>
            <person name="de Groot N.N."/>
        </authorList>
    </citation>
    <scope>NUCLEOTIDE SEQUENCE [LARGE SCALE GENOMIC DNA]</scope>
    <source>
        <strain evidence="9 10">Nm1</strain>
    </source>
</reference>
<dbReference type="GO" id="GO:0022857">
    <property type="term" value="F:transmembrane transporter activity"/>
    <property type="evidence" value="ECO:0007669"/>
    <property type="project" value="TreeGrafter"/>
</dbReference>
<dbReference type="Pfam" id="PF02687">
    <property type="entry name" value="FtsX"/>
    <property type="match status" value="2"/>
</dbReference>
<keyword evidence="3 7" id="KW-0812">Transmembrane</keyword>
<protein>
    <submittedName>
        <fullName evidence="9">Putative ABC transport system permease protein</fullName>
    </submittedName>
</protein>
<organism evidence="9 10">
    <name type="scientific">Nitrosomonas halophila</name>
    <dbReference type="NCBI Taxonomy" id="44576"/>
    <lineage>
        <taxon>Bacteria</taxon>
        <taxon>Pseudomonadati</taxon>
        <taxon>Pseudomonadota</taxon>
        <taxon>Betaproteobacteria</taxon>
        <taxon>Nitrosomonadales</taxon>
        <taxon>Nitrosomonadaceae</taxon>
        <taxon>Nitrosomonas</taxon>
    </lineage>
</organism>
<sequence>MNGRLAVYLALRSLRRHPTVAAATVLGIALAMLVIATILIVDANSSESPLPRMQTLDLGPLALDPATGEEHQPQVWIERASEAPRAARSLVPTQQGAVREGLSVAAPPPPRGEADYQAMRLAVRLSAVLAFAVGAVIVFYTMRFSVASRARELSLLRCLGEARHNVAGSLIMEVLIMGVLGTALGLALALPAALGLLGAGISTTGRTPSAELVIPWLELFAIGNLGVLIALLGVIGPVRWLWRLPVVDILQPRFLTKTALRQRQPAGFAWLLPAVLGASWLAVRPFVQSWLSVVQFFLVEAVVVVGVAMLALWWVRPLLRGAIRLVEAGLRIVSPLDAQLAGKRMALTSHKLVFTVAAVTLVFALLTALHDITRALKHEIHTWAEAALYPNVFLKRVPSAVPDPQTFARALARHGLLPLRLSHKAGGELPVRLVAAMDINPLRHAQGKPLLLPGGVILSRTLAARFDVTAGDRLVVDTGAAQHRFKVIEVTDEVGYYAYDGQYVDIKSYALFSDGNPLFADNLEHTLGDYLVVRKRDGSWVSEDALQALYPYVLDRRGAFQAYWQIREIGRDFLIFDFVLAMTVLLATIGVTNTMLIQVHAREREFAVLRTLGISRAQIVRLLLVEGAVIGTVGALLALVLGHTVGAVSVAFLDRFTLFEYTLVLSPSASLAISGLALLACTLAALYPALVANRVSSAESLHYE</sequence>
<dbReference type="STRING" id="44576.SAMN05421881_1002103"/>
<evidence type="ECO:0000313" key="9">
    <source>
        <dbReference type="EMBL" id="SDX50475.1"/>
    </source>
</evidence>
<dbReference type="RefSeq" id="WP_176973880.1">
    <property type="nucleotide sequence ID" value="NZ_FNOY01000002.1"/>
</dbReference>
<evidence type="ECO:0000256" key="4">
    <source>
        <dbReference type="ARBA" id="ARBA00022989"/>
    </source>
</evidence>
<feature type="transmembrane region" description="Helical" evidence="7">
    <location>
        <begin position="213"/>
        <end position="235"/>
    </location>
</feature>
<dbReference type="EMBL" id="FNOY01000002">
    <property type="protein sequence ID" value="SDX50475.1"/>
    <property type="molecule type" value="Genomic_DNA"/>
</dbReference>
<dbReference type="AlphaFoldDB" id="A0A1H3C8S4"/>
<dbReference type="InterPro" id="IPR003838">
    <property type="entry name" value="ABC3_permease_C"/>
</dbReference>
<keyword evidence="10" id="KW-1185">Reference proteome</keyword>
<keyword evidence="4 7" id="KW-1133">Transmembrane helix</keyword>
<dbReference type="PANTHER" id="PTHR30572:SF4">
    <property type="entry name" value="ABC TRANSPORTER PERMEASE YTRF"/>
    <property type="match status" value="1"/>
</dbReference>
<evidence type="ECO:0000256" key="3">
    <source>
        <dbReference type="ARBA" id="ARBA00022692"/>
    </source>
</evidence>
<accession>A0A1H3C8S4</accession>
<feature type="transmembrane region" description="Helical" evidence="7">
    <location>
        <begin position="661"/>
        <end position="687"/>
    </location>
</feature>
<comment type="subcellular location">
    <subcellularLocation>
        <location evidence="1">Cell membrane</location>
        <topology evidence="1">Multi-pass membrane protein</topology>
    </subcellularLocation>
</comment>
<dbReference type="GO" id="GO:0005886">
    <property type="term" value="C:plasma membrane"/>
    <property type="evidence" value="ECO:0007669"/>
    <property type="project" value="UniProtKB-SubCell"/>
</dbReference>
<feature type="transmembrane region" description="Helical" evidence="7">
    <location>
        <begin position="174"/>
        <end position="201"/>
    </location>
</feature>
<comment type="similarity">
    <text evidence="6">Belongs to the ABC-4 integral membrane protein family.</text>
</comment>
<evidence type="ECO:0000256" key="1">
    <source>
        <dbReference type="ARBA" id="ARBA00004651"/>
    </source>
</evidence>
<feature type="domain" description="ABC3 transporter permease C-terminal" evidence="8">
    <location>
        <begin position="578"/>
        <end position="693"/>
    </location>
</feature>
<dbReference type="Proteomes" id="UP000198640">
    <property type="component" value="Unassembled WGS sequence"/>
</dbReference>
<proteinExistence type="inferred from homology"/>
<evidence type="ECO:0000256" key="2">
    <source>
        <dbReference type="ARBA" id="ARBA00022475"/>
    </source>
</evidence>
<gene>
    <name evidence="9" type="ORF">SAMN05421881_1002103</name>
</gene>
<keyword evidence="5 7" id="KW-0472">Membrane</keyword>
<feature type="transmembrane region" description="Helical" evidence="7">
    <location>
        <begin position="121"/>
        <end position="142"/>
    </location>
</feature>
<evidence type="ECO:0000313" key="10">
    <source>
        <dbReference type="Proteomes" id="UP000198640"/>
    </source>
</evidence>
<dbReference type="InterPro" id="IPR050250">
    <property type="entry name" value="Macrolide_Exporter_MacB"/>
</dbReference>